<dbReference type="InterPro" id="IPR002885">
    <property type="entry name" value="PPR_rpt"/>
</dbReference>
<proteinExistence type="inferred from homology"/>
<dbReference type="Pfam" id="PF01535">
    <property type="entry name" value="PPR"/>
    <property type="match status" value="5"/>
</dbReference>
<dbReference type="Pfam" id="PF13041">
    <property type="entry name" value="PPR_2"/>
    <property type="match status" value="2"/>
</dbReference>
<feature type="repeat" description="PPR" evidence="3">
    <location>
        <begin position="310"/>
        <end position="344"/>
    </location>
</feature>
<dbReference type="NCBIfam" id="TIGR00756">
    <property type="entry name" value="PPR"/>
    <property type="match status" value="6"/>
</dbReference>
<feature type="repeat" description="PPR" evidence="3">
    <location>
        <begin position="240"/>
        <end position="274"/>
    </location>
</feature>
<dbReference type="OMA" id="NMDMAHK"/>
<feature type="repeat" description="PPR" evidence="3">
    <location>
        <begin position="275"/>
        <end position="309"/>
    </location>
</feature>
<dbReference type="OrthoDB" id="185373at2759"/>
<gene>
    <name evidence="4" type="ORF">ZOSMA_32G00200</name>
</gene>
<dbReference type="STRING" id="29655.A0A0K9P898"/>
<dbReference type="AlphaFoldDB" id="A0A0K9P898"/>
<dbReference type="Gene3D" id="1.25.40.10">
    <property type="entry name" value="Tetratricopeptide repeat domain"/>
    <property type="match status" value="4"/>
</dbReference>
<feature type="repeat" description="PPR" evidence="3">
    <location>
        <begin position="460"/>
        <end position="494"/>
    </location>
</feature>
<dbReference type="PANTHER" id="PTHR47941">
    <property type="entry name" value="PENTATRICOPEPTIDE REPEAT-CONTAINING PROTEIN 3, MITOCHONDRIAL"/>
    <property type="match status" value="1"/>
</dbReference>
<dbReference type="GO" id="GO:0003729">
    <property type="term" value="F:mRNA binding"/>
    <property type="evidence" value="ECO:0000318"/>
    <property type="project" value="GO_Central"/>
</dbReference>
<evidence type="ECO:0000256" key="1">
    <source>
        <dbReference type="ARBA" id="ARBA00007626"/>
    </source>
</evidence>
<protein>
    <submittedName>
        <fullName evidence="4">Putative Pentatricopeptide repeat-containing protein</fullName>
    </submittedName>
</protein>
<feature type="repeat" description="PPR" evidence="3">
    <location>
        <begin position="417"/>
        <end position="451"/>
    </location>
</feature>
<keyword evidence="2" id="KW-0677">Repeat</keyword>
<organism evidence="4 5">
    <name type="scientific">Zostera marina</name>
    <name type="common">Eelgrass</name>
    <dbReference type="NCBI Taxonomy" id="29655"/>
    <lineage>
        <taxon>Eukaryota</taxon>
        <taxon>Viridiplantae</taxon>
        <taxon>Streptophyta</taxon>
        <taxon>Embryophyta</taxon>
        <taxon>Tracheophyta</taxon>
        <taxon>Spermatophyta</taxon>
        <taxon>Magnoliopsida</taxon>
        <taxon>Liliopsida</taxon>
        <taxon>Zosteraceae</taxon>
        <taxon>Zostera</taxon>
    </lineage>
</organism>
<dbReference type="Proteomes" id="UP000036987">
    <property type="component" value="Unassembled WGS sequence"/>
</dbReference>
<evidence type="ECO:0000313" key="4">
    <source>
        <dbReference type="EMBL" id="KMZ65236.1"/>
    </source>
</evidence>
<dbReference type="InterPro" id="IPR011990">
    <property type="entry name" value="TPR-like_helical_dom_sf"/>
</dbReference>
<keyword evidence="5" id="KW-1185">Reference proteome</keyword>
<accession>A0A0K9P898</accession>
<feature type="repeat" description="PPR" evidence="3">
    <location>
        <begin position="170"/>
        <end position="204"/>
    </location>
</feature>
<dbReference type="EMBL" id="LFYR01001054">
    <property type="protein sequence ID" value="KMZ65236.1"/>
    <property type="molecule type" value="Genomic_DNA"/>
</dbReference>
<comment type="similarity">
    <text evidence="1">Belongs to the PPR family. P subfamily.</text>
</comment>
<reference evidence="5" key="1">
    <citation type="journal article" date="2016" name="Nature">
        <title>The genome of the seagrass Zostera marina reveals angiosperm adaptation to the sea.</title>
        <authorList>
            <person name="Olsen J.L."/>
            <person name="Rouze P."/>
            <person name="Verhelst B."/>
            <person name="Lin Y.-C."/>
            <person name="Bayer T."/>
            <person name="Collen J."/>
            <person name="Dattolo E."/>
            <person name="De Paoli E."/>
            <person name="Dittami S."/>
            <person name="Maumus F."/>
            <person name="Michel G."/>
            <person name="Kersting A."/>
            <person name="Lauritano C."/>
            <person name="Lohaus R."/>
            <person name="Toepel M."/>
            <person name="Tonon T."/>
            <person name="Vanneste K."/>
            <person name="Amirebrahimi M."/>
            <person name="Brakel J."/>
            <person name="Bostroem C."/>
            <person name="Chovatia M."/>
            <person name="Grimwood J."/>
            <person name="Jenkins J.W."/>
            <person name="Jueterbock A."/>
            <person name="Mraz A."/>
            <person name="Stam W.T."/>
            <person name="Tice H."/>
            <person name="Bornberg-Bauer E."/>
            <person name="Green P.J."/>
            <person name="Pearson G.A."/>
            <person name="Procaccini G."/>
            <person name="Duarte C.M."/>
            <person name="Schmutz J."/>
            <person name="Reusch T.B.H."/>
            <person name="Van de Peer Y."/>
        </authorList>
    </citation>
    <scope>NUCLEOTIDE SEQUENCE [LARGE SCALE GENOMIC DNA]</scope>
    <source>
        <strain evidence="5">cv. Finnish</strain>
    </source>
</reference>
<feature type="repeat" description="PPR" evidence="3">
    <location>
        <begin position="205"/>
        <end position="239"/>
    </location>
</feature>
<evidence type="ECO:0000313" key="5">
    <source>
        <dbReference type="Proteomes" id="UP000036987"/>
    </source>
</evidence>
<comment type="caution">
    <text evidence="4">The sequence shown here is derived from an EMBL/GenBank/DDBJ whole genome shotgun (WGS) entry which is preliminary data.</text>
</comment>
<evidence type="ECO:0000256" key="2">
    <source>
        <dbReference type="ARBA" id="ARBA00022737"/>
    </source>
</evidence>
<feature type="repeat" description="PPR" evidence="3">
    <location>
        <begin position="529"/>
        <end position="563"/>
    </location>
</feature>
<name>A0A0K9P898_ZOSMR</name>
<feature type="repeat" description="PPR" evidence="3">
    <location>
        <begin position="345"/>
        <end position="380"/>
    </location>
</feature>
<dbReference type="PROSITE" id="PS51375">
    <property type="entry name" value="PPR"/>
    <property type="match status" value="9"/>
</dbReference>
<evidence type="ECO:0000256" key="3">
    <source>
        <dbReference type="PROSITE-ProRule" id="PRU00708"/>
    </source>
</evidence>
<sequence>MASSLFLSFSKPFSSSSFRKTLTLIPHSHFSSSSSPDDPITDQISVDETVIVDSSPPQKRILRGERQNGPDRTADVICHMMSKRPWTTRLQNSIREYTSRFDQKLVLDVIRLARTPEHALQFFRWVEKTGFYHDNETYLQIIVLLSQSQMLNHARCLLLDDMPKRSLKADEATFIPLLEAYGRAGIPQEVVKLFRKMPDMGIQRTVKSYDAFFKAILRRGRGMMAKRVFNAMLKDGVEPTLYTYNIMIWGFCLSEMMSTAVRFLKEMKERGVQPDVVTYNTLISGWARAKKMGEAEKLVAEMNTANLTPNDVTYTTLIKGFTSAGDVDDAVRVFEEMGKNGVSPSEKTYSLLLPGLCSDVGKASEAKRILGVMSERHLRPKDETVFLKLISRLCELGSFDDALDVLHMIEKFRVEVDCSHYNVLLETFSKTDNLNKAVNLIDEMLKRGTLSSSDNISVISSSAYNPIIAHMCRKGETKKAEIFFRQLMKKGIDDSVAFNNLVRGHSSEGFPEPAVDIIAIMNRRGIPTDSDSYVMLVESLLKKGDPAEAKTVLDSMIEHGHTPNSSLFLSVMSKLFDDGRVQTASRVMKLMVEKGLASKSIDMVDKILESLFMRGHIEEAIGRVNLLMEKDYIPKFDPLLISLCEKEKTIPSALNLAEFVLDRDCDVSFTTFDRVLEALCNSGKTLNAYSLLYTIQKKGGVTDKKAASDLIKSLIDDGNTKQADVLSRLIFGDSRERRAAVTRKVSPI</sequence>